<dbReference type="GO" id="GO:0016989">
    <property type="term" value="F:sigma factor antagonist activity"/>
    <property type="evidence" value="ECO:0007669"/>
    <property type="project" value="TreeGrafter"/>
</dbReference>
<reference evidence="3" key="1">
    <citation type="journal article" date="2014" name="Int. J. Syst. Evol. Microbiol.">
        <title>Complete genome sequence of Corynebacterium casei LMG S-19264T (=DSM 44701T), isolated from a smear-ripened cheese.</title>
        <authorList>
            <consortium name="US DOE Joint Genome Institute (JGI-PGF)"/>
            <person name="Walter F."/>
            <person name="Albersmeier A."/>
            <person name="Kalinowski J."/>
            <person name="Ruckert C."/>
        </authorList>
    </citation>
    <scope>NUCLEOTIDE SEQUENCE</scope>
    <source>
        <strain evidence="3">CGMCC 1.15367</strain>
    </source>
</reference>
<dbReference type="InterPro" id="IPR051474">
    <property type="entry name" value="Anti-sigma-K/W_factor"/>
</dbReference>
<dbReference type="PANTHER" id="PTHR37461:SF1">
    <property type="entry name" value="ANTI-SIGMA-K FACTOR RSKA"/>
    <property type="match status" value="1"/>
</dbReference>
<dbReference type="RefSeq" id="WP_188907491.1">
    <property type="nucleotide sequence ID" value="NZ_BMIQ01000002.1"/>
</dbReference>
<accession>A0A916ZGK1</accession>
<name>A0A916ZGK1_9HYPH</name>
<protein>
    <submittedName>
        <fullName evidence="3">Anti-sigma K factor RskA</fullName>
    </submittedName>
</protein>
<organism evidence="3 4">
    <name type="scientific">Aureimonas endophytica</name>
    <dbReference type="NCBI Taxonomy" id="2027858"/>
    <lineage>
        <taxon>Bacteria</taxon>
        <taxon>Pseudomonadati</taxon>
        <taxon>Pseudomonadota</taxon>
        <taxon>Alphaproteobacteria</taxon>
        <taxon>Hyphomicrobiales</taxon>
        <taxon>Aurantimonadaceae</taxon>
        <taxon>Aureimonas</taxon>
    </lineage>
</organism>
<keyword evidence="1" id="KW-0812">Transmembrane</keyword>
<dbReference type="EMBL" id="BMIQ01000002">
    <property type="protein sequence ID" value="GGD96099.1"/>
    <property type="molecule type" value="Genomic_DNA"/>
</dbReference>
<evidence type="ECO:0000259" key="2">
    <source>
        <dbReference type="Pfam" id="PF10099"/>
    </source>
</evidence>
<dbReference type="InterPro" id="IPR018764">
    <property type="entry name" value="RskA_C"/>
</dbReference>
<dbReference type="GO" id="GO:0006417">
    <property type="term" value="P:regulation of translation"/>
    <property type="evidence" value="ECO:0007669"/>
    <property type="project" value="TreeGrafter"/>
</dbReference>
<keyword evidence="4" id="KW-1185">Reference proteome</keyword>
<keyword evidence="1" id="KW-1133">Transmembrane helix</keyword>
<evidence type="ECO:0000313" key="3">
    <source>
        <dbReference type="EMBL" id="GGD96099.1"/>
    </source>
</evidence>
<feature type="transmembrane region" description="Helical" evidence="1">
    <location>
        <begin position="99"/>
        <end position="119"/>
    </location>
</feature>
<dbReference type="GO" id="GO:0005886">
    <property type="term" value="C:plasma membrane"/>
    <property type="evidence" value="ECO:0007669"/>
    <property type="project" value="InterPro"/>
</dbReference>
<dbReference type="Proteomes" id="UP000644699">
    <property type="component" value="Unassembled WGS sequence"/>
</dbReference>
<feature type="domain" description="Anti-sigma K factor RskA C-terminal" evidence="2">
    <location>
        <begin position="108"/>
        <end position="227"/>
    </location>
</feature>
<proteinExistence type="predicted"/>
<evidence type="ECO:0000313" key="4">
    <source>
        <dbReference type="Proteomes" id="UP000644699"/>
    </source>
</evidence>
<gene>
    <name evidence="3" type="ORF">GCM10011390_13540</name>
</gene>
<sequence>MSDFSPSPEDEDDLRAAEHALGLGEAGERRRLARRLRDDADFRRRVETWEARLAPLLAGVSPVEAPPGVLARVEAELDQAARARPAPANDNRALLAWKWFGLGSFGLLAASLVMLFVLVSNPPGAGPQMTAVIASDGGPALYAAVIDARTGQATLIPVGVPAAGDPAHAHELWAILPGGEPRSLGVMPPGGAMRLVLPPGTVAGDMTLAISLEPPGGSPTGKPTGPVMGTGAVQGI</sequence>
<evidence type="ECO:0000256" key="1">
    <source>
        <dbReference type="SAM" id="Phobius"/>
    </source>
</evidence>
<keyword evidence="1" id="KW-0472">Membrane</keyword>
<reference evidence="3" key="2">
    <citation type="submission" date="2020-09" db="EMBL/GenBank/DDBJ databases">
        <authorList>
            <person name="Sun Q."/>
            <person name="Zhou Y."/>
        </authorList>
    </citation>
    <scope>NUCLEOTIDE SEQUENCE</scope>
    <source>
        <strain evidence="3">CGMCC 1.15367</strain>
    </source>
</reference>
<dbReference type="AlphaFoldDB" id="A0A916ZGK1"/>
<dbReference type="Pfam" id="PF10099">
    <property type="entry name" value="RskA_C"/>
    <property type="match status" value="1"/>
</dbReference>
<comment type="caution">
    <text evidence="3">The sequence shown here is derived from an EMBL/GenBank/DDBJ whole genome shotgun (WGS) entry which is preliminary data.</text>
</comment>
<dbReference type="PANTHER" id="PTHR37461">
    <property type="entry name" value="ANTI-SIGMA-K FACTOR RSKA"/>
    <property type="match status" value="1"/>
</dbReference>